<dbReference type="AlphaFoldDB" id="A0A7S3DFV3"/>
<evidence type="ECO:0000313" key="5">
    <source>
        <dbReference type="EMBL" id="CAE0256055.1"/>
    </source>
</evidence>
<dbReference type="InterPro" id="IPR027417">
    <property type="entry name" value="P-loop_NTPase"/>
</dbReference>
<dbReference type="InterPro" id="IPR050628">
    <property type="entry name" value="SNF2_RAD54_helicase_TF"/>
</dbReference>
<name>A0A7S3DFV3_9EUKA</name>
<protein>
    <recommendedName>
        <fullName evidence="4">Helicase C-terminal domain-containing protein</fullName>
    </recommendedName>
</protein>
<feature type="domain" description="Helicase C-terminal" evidence="4">
    <location>
        <begin position="163"/>
        <end position="337"/>
    </location>
</feature>
<dbReference type="PANTHER" id="PTHR45626">
    <property type="entry name" value="TRANSCRIPTION TERMINATION FACTOR 2-RELATED"/>
    <property type="match status" value="1"/>
</dbReference>
<accession>A0A7S3DFV3</accession>
<keyword evidence="2" id="KW-0378">Hydrolase</keyword>
<dbReference type="GO" id="GO:0006281">
    <property type="term" value="P:DNA repair"/>
    <property type="evidence" value="ECO:0007669"/>
    <property type="project" value="TreeGrafter"/>
</dbReference>
<dbReference type="GO" id="GO:0008094">
    <property type="term" value="F:ATP-dependent activity, acting on DNA"/>
    <property type="evidence" value="ECO:0007669"/>
    <property type="project" value="TreeGrafter"/>
</dbReference>
<dbReference type="EMBL" id="HBIB01028132">
    <property type="protein sequence ID" value="CAE0256055.1"/>
    <property type="molecule type" value="Transcribed_RNA"/>
</dbReference>
<dbReference type="SMART" id="SM00490">
    <property type="entry name" value="HELICc"/>
    <property type="match status" value="1"/>
</dbReference>
<sequence length="368" mass="42195">MSKWEWDVYHLIAGSAVSTWKIYQRRIEVTDMLRKLERKKPQNKTPQEQRAEAELREKMEKELSFKGEPKCLLAQLNFLRQMTGTPLALLNRRETLDNLVQCHPRYYPLQTPATQAPGKKPDGCYCEGIRFFGGIQCTDCTLKQFPPYVGRATHKSKLRQVADLTEYASKASRAADIAVETFGKKKKCVIFTQYLGVADVIQACIEKKCGIQRPEIQGPVLRLDGIIKVDDRDQVISDFLSCDKPCALVCLPQVAGEGLNLIPKSPRDLPIDTVILCDPWWNDARDRQSMARCCRIGQKSDYVHVHRLFSRNTIDEAMEEVQKAKRDATKHIVTDLDHYGFHTLIKSGYVKKLMEEIEKRMLIEEACF</sequence>
<dbReference type="InterPro" id="IPR001650">
    <property type="entry name" value="Helicase_C-like"/>
</dbReference>
<evidence type="ECO:0000256" key="1">
    <source>
        <dbReference type="ARBA" id="ARBA00022741"/>
    </source>
</evidence>
<evidence type="ECO:0000256" key="2">
    <source>
        <dbReference type="ARBA" id="ARBA00022801"/>
    </source>
</evidence>
<evidence type="ECO:0000259" key="4">
    <source>
        <dbReference type="PROSITE" id="PS51194"/>
    </source>
</evidence>
<dbReference type="GO" id="GO:0005524">
    <property type="term" value="F:ATP binding"/>
    <property type="evidence" value="ECO:0007669"/>
    <property type="project" value="UniProtKB-KW"/>
</dbReference>
<dbReference type="SUPFAM" id="SSF52540">
    <property type="entry name" value="P-loop containing nucleoside triphosphate hydrolases"/>
    <property type="match status" value="1"/>
</dbReference>
<dbReference type="CDD" id="cd18793">
    <property type="entry name" value="SF2_C_SNF"/>
    <property type="match status" value="1"/>
</dbReference>
<evidence type="ECO:0000256" key="3">
    <source>
        <dbReference type="ARBA" id="ARBA00022840"/>
    </source>
</evidence>
<dbReference type="GO" id="GO:0016787">
    <property type="term" value="F:hydrolase activity"/>
    <property type="evidence" value="ECO:0007669"/>
    <property type="project" value="UniProtKB-KW"/>
</dbReference>
<proteinExistence type="predicted"/>
<gene>
    <name evidence="5" type="ORF">PBIL07802_LOCUS18309</name>
</gene>
<keyword evidence="3" id="KW-0067">ATP-binding</keyword>
<reference evidence="5" key="1">
    <citation type="submission" date="2021-01" db="EMBL/GenBank/DDBJ databases">
        <authorList>
            <person name="Corre E."/>
            <person name="Pelletier E."/>
            <person name="Niang G."/>
            <person name="Scheremetjew M."/>
            <person name="Finn R."/>
            <person name="Kale V."/>
            <person name="Holt S."/>
            <person name="Cochrane G."/>
            <person name="Meng A."/>
            <person name="Brown T."/>
            <person name="Cohen L."/>
        </authorList>
    </citation>
    <scope>NUCLEOTIDE SEQUENCE</scope>
    <source>
        <strain evidence="5">NIES-2562</strain>
    </source>
</reference>
<dbReference type="Pfam" id="PF00271">
    <property type="entry name" value="Helicase_C"/>
    <property type="match status" value="1"/>
</dbReference>
<dbReference type="GO" id="GO:0005634">
    <property type="term" value="C:nucleus"/>
    <property type="evidence" value="ECO:0007669"/>
    <property type="project" value="TreeGrafter"/>
</dbReference>
<keyword evidence="1" id="KW-0547">Nucleotide-binding</keyword>
<dbReference type="PROSITE" id="PS51194">
    <property type="entry name" value="HELICASE_CTER"/>
    <property type="match status" value="1"/>
</dbReference>
<organism evidence="5">
    <name type="scientific">Palpitomonas bilix</name>
    <dbReference type="NCBI Taxonomy" id="652834"/>
    <lineage>
        <taxon>Eukaryota</taxon>
        <taxon>Eukaryota incertae sedis</taxon>
    </lineage>
</organism>
<dbReference type="Gene3D" id="3.40.50.300">
    <property type="entry name" value="P-loop containing nucleotide triphosphate hydrolases"/>
    <property type="match status" value="1"/>
</dbReference>
<dbReference type="InterPro" id="IPR049730">
    <property type="entry name" value="SNF2/RAD54-like_C"/>
</dbReference>